<dbReference type="GO" id="GO:0070204">
    <property type="term" value="F:2-succinyl-5-enolpyruvyl-6-hydroxy-3-cyclohexene-1-carboxylic-acid synthase activity"/>
    <property type="evidence" value="ECO:0007669"/>
    <property type="project" value="UniProtKB-EC"/>
</dbReference>
<dbReference type="Pfam" id="PF02775">
    <property type="entry name" value="TPP_enzyme_C"/>
    <property type="match status" value="1"/>
</dbReference>
<dbReference type="SUPFAM" id="SSF52518">
    <property type="entry name" value="Thiamin diphosphate-binding fold (THDP-binding)"/>
    <property type="match status" value="1"/>
</dbReference>
<dbReference type="Gene3D" id="3.40.50.1220">
    <property type="entry name" value="TPP-binding domain"/>
    <property type="match status" value="1"/>
</dbReference>
<sequence>MLRLADGVVPQPDLVVRFGDLPTSKPLRRWLAELPVDVPQVHVRDDASWQDPDGALSDVVVAAPRMLLEALAPRLAHGGPDPDWLASWQALDVAAVAAQDRLLDAGSEATEPWLARELTALLPPSSTLLVAASMPIRDVEAFMAPREQVRILANRGANGIDGTIATAWGLSLARDPGDGPVVVLLGDVALQHDVGSLLAAGRAGVDLTVVVVDNDGGGIFHFLPIAEGRAPEIERHVMTPTGLDVAAIVAAAGGTLHAVGDRADLLPAVRAAVTEPGLSVLHLRTDRTANRELHRQLEQAVRDALAG</sequence>
<evidence type="ECO:0000313" key="3">
    <source>
        <dbReference type="Proteomes" id="UP000005143"/>
    </source>
</evidence>
<dbReference type="GO" id="GO:0030976">
    <property type="term" value="F:thiamine pyrophosphate binding"/>
    <property type="evidence" value="ECO:0007669"/>
    <property type="project" value="InterPro"/>
</dbReference>
<name>H0E641_9ACTN</name>
<feature type="domain" description="Thiamine pyrophosphate enzyme TPP-binding" evidence="1">
    <location>
        <begin position="145"/>
        <end position="282"/>
    </location>
</feature>
<protein>
    <submittedName>
        <fullName evidence="2">2-succinyl-5-enolpyruvyl-6-hydroxy-3-cyclohexene-1-carboxylic-acid synthase</fullName>
        <ecNumber evidence="2">2.2.1.9</ecNumber>
    </submittedName>
</protein>
<dbReference type="PANTHER" id="PTHR42916:SF1">
    <property type="entry name" value="PROTEIN PHYLLO, CHLOROPLASTIC"/>
    <property type="match status" value="1"/>
</dbReference>
<accession>H0E641</accession>
<dbReference type="EC" id="2.2.1.9" evidence="2"/>
<dbReference type="EMBL" id="AGUD01000199">
    <property type="protein sequence ID" value="EHN10870.1"/>
    <property type="molecule type" value="Genomic_DNA"/>
</dbReference>
<dbReference type="PANTHER" id="PTHR42916">
    <property type="entry name" value="2-SUCCINYL-5-ENOLPYRUVYL-6-HYDROXY-3-CYCLOHEXENE-1-CARBOXYLATE SYNTHASE"/>
    <property type="match status" value="1"/>
</dbReference>
<evidence type="ECO:0000259" key="1">
    <source>
        <dbReference type="Pfam" id="PF02775"/>
    </source>
</evidence>
<dbReference type="CDD" id="cd02009">
    <property type="entry name" value="TPP_SHCHC_synthase"/>
    <property type="match status" value="1"/>
</dbReference>
<dbReference type="Proteomes" id="UP000005143">
    <property type="component" value="Unassembled WGS sequence"/>
</dbReference>
<proteinExistence type="predicted"/>
<keyword evidence="2" id="KW-0808">Transferase</keyword>
<organism evidence="2 3">
    <name type="scientific">Patulibacter medicamentivorans</name>
    <dbReference type="NCBI Taxonomy" id="1097667"/>
    <lineage>
        <taxon>Bacteria</taxon>
        <taxon>Bacillati</taxon>
        <taxon>Actinomycetota</taxon>
        <taxon>Thermoleophilia</taxon>
        <taxon>Solirubrobacterales</taxon>
        <taxon>Patulibacteraceae</taxon>
        <taxon>Patulibacter</taxon>
    </lineage>
</organism>
<comment type="caution">
    <text evidence="2">The sequence shown here is derived from an EMBL/GenBank/DDBJ whole genome shotgun (WGS) entry which is preliminary data.</text>
</comment>
<dbReference type="AlphaFoldDB" id="H0E641"/>
<dbReference type="InterPro" id="IPR029061">
    <property type="entry name" value="THDP-binding"/>
</dbReference>
<dbReference type="InterPro" id="IPR011766">
    <property type="entry name" value="TPP_enzyme_TPP-bd"/>
</dbReference>
<evidence type="ECO:0000313" key="2">
    <source>
        <dbReference type="EMBL" id="EHN10870.1"/>
    </source>
</evidence>
<dbReference type="GO" id="GO:0000287">
    <property type="term" value="F:magnesium ion binding"/>
    <property type="evidence" value="ECO:0007669"/>
    <property type="project" value="UniProtKB-ARBA"/>
</dbReference>
<gene>
    <name evidence="2" type="ORF">PAI11_22910</name>
</gene>
<dbReference type="Gene3D" id="3.40.50.970">
    <property type="match status" value="1"/>
</dbReference>
<reference evidence="2 3" key="1">
    <citation type="journal article" date="2013" name="Biodegradation">
        <title>Quantitative proteomic analysis of ibuprofen-degrading Patulibacter sp. strain I11.</title>
        <authorList>
            <person name="Almeida B."/>
            <person name="Kjeldal H."/>
            <person name="Lolas I."/>
            <person name="Knudsen A.D."/>
            <person name="Carvalho G."/>
            <person name="Nielsen K.L."/>
            <person name="Barreto Crespo M.T."/>
            <person name="Stensballe A."/>
            <person name="Nielsen J.L."/>
        </authorList>
    </citation>
    <scope>NUCLEOTIDE SEQUENCE [LARGE SCALE GENOMIC DNA]</scope>
    <source>
        <strain evidence="2 3">I11</strain>
    </source>
</reference>
<dbReference type="PATRIC" id="fig|1097667.3.peg.2272"/>
<keyword evidence="3" id="KW-1185">Reference proteome</keyword>